<keyword evidence="3" id="KW-1185">Reference proteome</keyword>
<proteinExistence type="predicted"/>
<dbReference type="EMBL" id="LNYL01000010">
    <property type="protein sequence ID" value="KTD30674.1"/>
    <property type="molecule type" value="Genomic_DNA"/>
</dbReference>
<evidence type="ECO:0000313" key="3">
    <source>
        <dbReference type="Proteomes" id="UP000054908"/>
    </source>
</evidence>
<dbReference type="Proteomes" id="UP000054908">
    <property type="component" value="Unassembled WGS sequence"/>
</dbReference>
<sequence length="185" mass="20933">MLKLFAVLLGGRAEGCNTELHDVVFVVGHSLEETYPKLVKKWFGVPKRLHIDAVIELKYIDGHEIIVSQHKPDASINHKKLFFVNFGGYKPGYFGELHEIKFYVEPTKTAALIRAKQDLGLSLNEPHCDDNLPIDDLMAIETTDEYFIHLHPSPLPCELKIEAGYTRLDVPEIVEKAKNKTPVTT</sequence>
<dbReference type="InterPro" id="IPR011440">
    <property type="entry name" value="DUF1543"/>
</dbReference>
<comment type="caution">
    <text evidence="2">The sequence shown here is derived from an EMBL/GenBank/DDBJ whole genome shotgun (WGS) entry which is preliminary data.</text>
</comment>
<feature type="domain" description="DUF1543" evidence="1">
    <location>
        <begin position="16"/>
        <end position="65"/>
    </location>
</feature>
<dbReference type="Pfam" id="PF07566">
    <property type="entry name" value="DUF1543"/>
    <property type="match status" value="1"/>
</dbReference>
<dbReference type="OrthoDB" id="850243at2"/>
<gene>
    <name evidence="2" type="ORF">Lmac_0490</name>
</gene>
<evidence type="ECO:0000259" key="1">
    <source>
        <dbReference type="Pfam" id="PF07566"/>
    </source>
</evidence>
<accession>A0A0W0WEE2</accession>
<dbReference type="RefSeq" id="WP_058451313.1">
    <property type="nucleotide sequence ID" value="NZ_CAAAIB010000005.1"/>
</dbReference>
<dbReference type="AlphaFoldDB" id="A0A0W0WEE2"/>
<name>A0A0W0WEE2_9GAMM</name>
<protein>
    <recommendedName>
        <fullName evidence="1">DUF1543 domain-containing protein</fullName>
    </recommendedName>
</protein>
<organism evidence="2 3">
    <name type="scientific">Legionella maceachernii</name>
    <dbReference type="NCBI Taxonomy" id="466"/>
    <lineage>
        <taxon>Bacteria</taxon>
        <taxon>Pseudomonadati</taxon>
        <taxon>Pseudomonadota</taxon>
        <taxon>Gammaproteobacteria</taxon>
        <taxon>Legionellales</taxon>
        <taxon>Legionellaceae</taxon>
        <taxon>Legionella</taxon>
    </lineage>
</organism>
<dbReference type="STRING" id="466.Lmac_0490"/>
<reference evidence="2 3" key="1">
    <citation type="submission" date="2015-11" db="EMBL/GenBank/DDBJ databases">
        <title>Genomic analysis of 38 Legionella species identifies large and diverse effector repertoires.</title>
        <authorList>
            <person name="Burstein D."/>
            <person name="Amaro F."/>
            <person name="Zusman T."/>
            <person name="Lifshitz Z."/>
            <person name="Cohen O."/>
            <person name="Gilbert J.A."/>
            <person name="Pupko T."/>
            <person name="Shuman H.A."/>
            <person name="Segal G."/>
        </authorList>
    </citation>
    <scope>NUCLEOTIDE SEQUENCE [LARGE SCALE GENOMIC DNA]</scope>
    <source>
        <strain evidence="2 3">PX-1-G2-E2</strain>
    </source>
</reference>
<dbReference type="Gene3D" id="3.10.20.10">
    <property type="match status" value="2"/>
</dbReference>
<dbReference type="PATRIC" id="fig|466.6.peg.518"/>
<evidence type="ECO:0000313" key="2">
    <source>
        <dbReference type="EMBL" id="KTD30674.1"/>
    </source>
</evidence>